<dbReference type="AlphaFoldDB" id="A0A415MDC4"/>
<evidence type="ECO:0000256" key="3">
    <source>
        <dbReference type="ARBA" id="ARBA00023125"/>
    </source>
</evidence>
<comment type="similarity">
    <text evidence="1">Belongs to the LysR transcriptional regulatory family.</text>
</comment>
<accession>A0A415MDC4</accession>
<dbReference type="EMBL" id="QROY01000003">
    <property type="protein sequence ID" value="RHL70150.1"/>
    <property type="molecule type" value="Genomic_DNA"/>
</dbReference>
<evidence type="ECO:0000256" key="2">
    <source>
        <dbReference type="ARBA" id="ARBA00023015"/>
    </source>
</evidence>
<dbReference type="PRINTS" id="PR00039">
    <property type="entry name" value="HTHLYSR"/>
</dbReference>
<dbReference type="SUPFAM" id="SSF53850">
    <property type="entry name" value="Periplasmic binding protein-like II"/>
    <property type="match status" value="1"/>
</dbReference>
<evidence type="ECO:0000313" key="7">
    <source>
        <dbReference type="Proteomes" id="UP000285201"/>
    </source>
</evidence>
<dbReference type="Proteomes" id="UP000285201">
    <property type="component" value="Unassembled WGS sequence"/>
</dbReference>
<dbReference type="PROSITE" id="PS50931">
    <property type="entry name" value="HTH_LYSR"/>
    <property type="match status" value="1"/>
</dbReference>
<proteinExistence type="inferred from homology"/>
<name>A0A415MDC4_9FIRM</name>
<dbReference type="InterPro" id="IPR000847">
    <property type="entry name" value="LysR_HTH_N"/>
</dbReference>
<organism evidence="6 7">
    <name type="scientific">Lachnospira eligens</name>
    <dbReference type="NCBI Taxonomy" id="39485"/>
    <lineage>
        <taxon>Bacteria</taxon>
        <taxon>Bacillati</taxon>
        <taxon>Bacillota</taxon>
        <taxon>Clostridia</taxon>
        <taxon>Lachnospirales</taxon>
        <taxon>Lachnospiraceae</taxon>
        <taxon>Lachnospira</taxon>
    </lineage>
</organism>
<sequence length="304" mass="34905">MGLRQLRIFTEVYQEKSITKAADKLHIVQPSVSLAIKELEEEYGIKLFDRIGRGIFVTETGEAFYEYASHIISLYDEMENKMKSPSAPFQINMGSSITIGCFIVPHIVARFRDIYKNGEINVRIQNSKQIVQGVMKNEIDIGVVEDRVEDDKLISIPFLKDQLLFVCNNSNQLTKKNKIELEDIARQPLFMREPGSASREIADGLFKANQIKINIAWESISNQSIIHALKENEGITVISHKLVEKEIAEGSLYVLPLYPEEFKREFILIYHRNKYLTPAIKSLIGLICEEKKESRHIKTDFLNL</sequence>
<evidence type="ECO:0000313" key="6">
    <source>
        <dbReference type="EMBL" id="RHL70150.1"/>
    </source>
</evidence>
<dbReference type="InterPro" id="IPR036390">
    <property type="entry name" value="WH_DNA-bd_sf"/>
</dbReference>
<feature type="domain" description="HTH lysR-type" evidence="5">
    <location>
        <begin position="1"/>
        <end position="58"/>
    </location>
</feature>
<dbReference type="InterPro" id="IPR036388">
    <property type="entry name" value="WH-like_DNA-bd_sf"/>
</dbReference>
<dbReference type="Pfam" id="PF03466">
    <property type="entry name" value="LysR_substrate"/>
    <property type="match status" value="1"/>
</dbReference>
<evidence type="ECO:0000256" key="1">
    <source>
        <dbReference type="ARBA" id="ARBA00009437"/>
    </source>
</evidence>
<reference evidence="6 7" key="1">
    <citation type="submission" date="2018-08" db="EMBL/GenBank/DDBJ databases">
        <title>A genome reference for cultivated species of the human gut microbiota.</title>
        <authorList>
            <person name="Zou Y."/>
            <person name="Xue W."/>
            <person name="Luo G."/>
        </authorList>
    </citation>
    <scope>NUCLEOTIDE SEQUENCE [LARGE SCALE GENOMIC DNA]</scope>
    <source>
        <strain evidence="6 7">AF36-7BH</strain>
    </source>
</reference>
<keyword evidence="3" id="KW-0238">DNA-binding</keyword>
<gene>
    <name evidence="6" type="ORF">DW007_04000</name>
</gene>
<protein>
    <submittedName>
        <fullName evidence="6">LysR family transcriptional regulator</fullName>
    </submittedName>
</protein>
<dbReference type="InterPro" id="IPR005119">
    <property type="entry name" value="LysR_subst-bd"/>
</dbReference>
<comment type="caution">
    <text evidence="6">The sequence shown here is derived from an EMBL/GenBank/DDBJ whole genome shotgun (WGS) entry which is preliminary data.</text>
</comment>
<dbReference type="SUPFAM" id="SSF46785">
    <property type="entry name" value="Winged helix' DNA-binding domain"/>
    <property type="match status" value="1"/>
</dbReference>
<dbReference type="Gene3D" id="3.40.190.290">
    <property type="match status" value="1"/>
</dbReference>
<keyword evidence="2" id="KW-0805">Transcription regulation</keyword>
<dbReference type="GO" id="GO:0003700">
    <property type="term" value="F:DNA-binding transcription factor activity"/>
    <property type="evidence" value="ECO:0007669"/>
    <property type="project" value="InterPro"/>
</dbReference>
<dbReference type="RefSeq" id="WP_118344736.1">
    <property type="nucleotide sequence ID" value="NZ_DAWEPM010000023.1"/>
</dbReference>
<evidence type="ECO:0000256" key="4">
    <source>
        <dbReference type="ARBA" id="ARBA00023163"/>
    </source>
</evidence>
<dbReference type="PANTHER" id="PTHR30126">
    <property type="entry name" value="HTH-TYPE TRANSCRIPTIONAL REGULATOR"/>
    <property type="match status" value="1"/>
</dbReference>
<dbReference type="Gene3D" id="1.10.10.10">
    <property type="entry name" value="Winged helix-like DNA-binding domain superfamily/Winged helix DNA-binding domain"/>
    <property type="match status" value="1"/>
</dbReference>
<dbReference type="Pfam" id="PF00126">
    <property type="entry name" value="HTH_1"/>
    <property type="match status" value="1"/>
</dbReference>
<dbReference type="GO" id="GO:0000976">
    <property type="term" value="F:transcription cis-regulatory region binding"/>
    <property type="evidence" value="ECO:0007669"/>
    <property type="project" value="TreeGrafter"/>
</dbReference>
<dbReference type="PANTHER" id="PTHR30126:SF40">
    <property type="entry name" value="HTH-TYPE TRANSCRIPTIONAL REGULATOR GLTR"/>
    <property type="match status" value="1"/>
</dbReference>
<dbReference type="FunFam" id="1.10.10.10:FF:000001">
    <property type="entry name" value="LysR family transcriptional regulator"/>
    <property type="match status" value="1"/>
</dbReference>
<evidence type="ECO:0000259" key="5">
    <source>
        <dbReference type="PROSITE" id="PS50931"/>
    </source>
</evidence>
<keyword evidence="4" id="KW-0804">Transcription</keyword>